<dbReference type="Proteomes" id="UP000254792">
    <property type="component" value="Chromosome"/>
</dbReference>
<evidence type="ECO:0000313" key="3">
    <source>
        <dbReference type="Proteomes" id="UP000254792"/>
    </source>
</evidence>
<gene>
    <name evidence="2" type="ORF">SALLE_v1c09680</name>
</gene>
<accession>A0A345Z4V9</accession>
<keyword evidence="3" id="KW-1185">Reference proteome</keyword>
<dbReference type="GO" id="GO:0005524">
    <property type="term" value="F:ATP binding"/>
    <property type="evidence" value="ECO:0007669"/>
    <property type="project" value="InterPro"/>
</dbReference>
<dbReference type="SUPFAM" id="SSF52540">
    <property type="entry name" value="P-loop containing nucleoside triphosphate hydrolases"/>
    <property type="match status" value="1"/>
</dbReference>
<dbReference type="Gene3D" id="3.40.50.300">
    <property type="entry name" value="P-loop containing nucleotide triphosphate hydrolases"/>
    <property type="match status" value="2"/>
</dbReference>
<evidence type="ECO:0000259" key="1">
    <source>
        <dbReference type="Pfam" id="PF13304"/>
    </source>
</evidence>
<dbReference type="KEGG" id="salx:SALLE_v1c09680"/>
<dbReference type="CDD" id="cd00267">
    <property type="entry name" value="ABC_ATPase"/>
    <property type="match status" value="1"/>
</dbReference>
<dbReference type="AlphaFoldDB" id="A0A345Z4V9"/>
<sequence>MKNERFIEIELENFIHFKDKCTIKIDIEGPPTLIAGPNEAGKTQLLKLMEDFSNFRYEKIMNDKVYSNSKISFKFENVVIERMDSGSVFTEIKNAKILFSKKIEELKNNYFNAFLSAANFEESSLEIKKYMTESVKNFLKESKINDVQFAYLNESDENLFLISDDSFSLNYKLIFEFIESHKEELGFSIDSEINYETEIDEDFLNIFPNRRYGDNVTLKDYLDKTYYFYFEKMLIQELTNFHFSTKFIRLNQNDSSFMGIKEIMIKNKSLNQIQKSFLNLSKITEEELKLWNHGTRDLWRTARESVQKKLDDLSKEFLTFYNKINSINELESVNNKIFEIDNYSEKNYEHSFEIGVWDEAEKNVEREISEYKSTGFIEYLNLFIALYDINLTEGKKVILIDEPGNSLHFDNRMKLIELFKQNSSKIIFTSHNLEMMNVNDIICLQKSGGFFIASNHFNTSNNYWIDLRVNILSSVFGTEWGQDEFKNKNIIIVEGVTDQIIIESILGEEYIKKKSVLIIVANGYTTMPLILNQLLDYKYNSIICIRDNDATDVSEKHFVKYKNLYSQFTKIKFKKISEEKKEIEDLIFDILTKEEQAKYELLQNIKQEKNKVKIGQVKFEIANNFKKIIQEKNYNSDSFEKLKTAILELVEL</sequence>
<dbReference type="PANTHER" id="PTHR43581">
    <property type="entry name" value="ATP/GTP PHOSPHATASE"/>
    <property type="match status" value="1"/>
</dbReference>
<dbReference type="InterPro" id="IPR051396">
    <property type="entry name" value="Bact_Antivir_Def_Nuclease"/>
</dbReference>
<dbReference type="InterPro" id="IPR003959">
    <property type="entry name" value="ATPase_AAA_core"/>
</dbReference>
<organism evidence="2 3">
    <name type="scientific">Spiroplasma alleghenense</name>
    <dbReference type="NCBI Taxonomy" id="216931"/>
    <lineage>
        <taxon>Bacteria</taxon>
        <taxon>Bacillati</taxon>
        <taxon>Mycoplasmatota</taxon>
        <taxon>Mollicutes</taxon>
        <taxon>Entomoplasmatales</taxon>
        <taxon>Spiroplasmataceae</taxon>
        <taxon>Spiroplasma</taxon>
    </lineage>
</organism>
<dbReference type="InterPro" id="IPR027417">
    <property type="entry name" value="P-loop_NTPase"/>
</dbReference>
<dbReference type="GO" id="GO:0016887">
    <property type="term" value="F:ATP hydrolysis activity"/>
    <property type="evidence" value="ECO:0007669"/>
    <property type="project" value="InterPro"/>
</dbReference>
<reference evidence="2 3" key="1">
    <citation type="submission" date="2018-07" db="EMBL/GenBank/DDBJ databases">
        <title>Complete genome sequence of Spiroplasma alleghenense PLHS-1 (ATCC 51752).</title>
        <authorList>
            <person name="Chou L."/>
            <person name="Lee T.-Y."/>
            <person name="Tsai Y.-M."/>
            <person name="Kuo C.-H."/>
        </authorList>
    </citation>
    <scope>NUCLEOTIDE SEQUENCE [LARGE SCALE GENOMIC DNA]</scope>
    <source>
        <strain evidence="2 3">PLHS-1</strain>
    </source>
</reference>
<dbReference type="OrthoDB" id="9801813at2"/>
<dbReference type="PANTHER" id="PTHR43581:SF4">
    <property type="entry name" value="ATP_GTP PHOSPHATASE"/>
    <property type="match status" value="1"/>
</dbReference>
<proteinExistence type="predicted"/>
<dbReference type="RefSeq" id="WP_115558531.1">
    <property type="nucleotide sequence ID" value="NZ_CP031376.1"/>
</dbReference>
<dbReference type="Pfam" id="PF13304">
    <property type="entry name" value="AAA_21"/>
    <property type="match status" value="1"/>
</dbReference>
<dbReference type="EMBL" id="CP031376">
    <property type="protein sequence ID" value="AXK51638.1"/>
    <property type="molecule type" value="Genomic_DNA"/>
</dbReference>
<feature type="domain" description="ATPase AAA-type core" evidence="1">
    <location>
        <begin position="265"/>
        <end position="435"/>
    </location>
</feature>
<protein>
    <recommendedName>
        <fullName evidence="1">ATPase AAA-type core domain-containing protein</fullName>
    </recommendedName>
</protein>
<name>A0A345Z4V9_9MOLU</name>
<evidence type="ECO:0000313" key="2">
    <source>
        <dbReference type="EMBL" id="AXK51638.1"/>
    </source>
</evidence>